<evidence type="ECO:0000256" key="1">
    <source>
        <dbReference type="SAM" id="Coils"/>
    </source>
</evidence>
<keyword evidence="1" id="KW-0175">Coiled coil</keyword>
<organism evidence="2 3">
    <name type="scientific">Acyrthosiphon pisum</name>
    <name type="common">Pea aphid</name>
    <dbReference type="NCBI Taxonomy" id="7029"/>
    <lineage>
        <taxon>Eukaryota</taxon>
        <taxon>Metazoa</taxon>
        <taxon>Ecdysozoa</taxon>
        <taxon>Arthropoda</taxon>
        <taxon>Hexapoda</taxon>
        <taxon>Insecta</taxon>
        <taxon>Pterygota</taxon>
        <taxon>Neoptera</taxon>
        <taxon>Paraneoptera</taxon>
        <taxon>Hemiptera</taxon>
        <taxon>Sternorrhyncha</taxon>
        <taxon>Aphidomorpha</taxon>
        <taxon>Aphidoidea</taxon>
        <taxon>Aphididae</taxon>
        <taxon>Macrosiphini</taxon>
        <taxon>Acyrthosiphon</taxon>
    </lineage>
</organism>
<dbReference type="RefSeq" id="XP_008189900.1">
    <property type="nucleotide sequence ID" value="XM_008191678.1"/>
</dbReference>
<dbReference type="AlphaFoldDB" id="A0A8R2BBP1"/>
<dbReference type="OrthoDB" id="6595662at2759"/>
<dbReference type="Proteomes" id="UP000007819">
    <property type="component" value="Unassembled WGS sequence"/>
</dbReference>
<name>A0A8R2BBP1_ACYPI</name>
<reference evidence="2" key="2">
    <citation type="submission" date="2022-06" db="UniProtKB">
        <authorList>
            <consortium name="EnsemblMetazoa"/>
        </authorList>
    </citation>
    <scope>IDENTIFICATION</scope>
</reference>
<dbReference type="KEGG" id="api:100570546"/>
<reference evidence="3" key="1">
    <citation type="submission" date="2010-06" db="EMBL/GenBank/DDBJ databases">
        <authorList>
            <person name="Jiang H."/>
            <person name="Abraham K."/>
            <person name="Ali S."/>
            <person name="Alsbrooks S.L."/>
            <person name="Anim B.N."/>
            <person name="Anosike U.S."/>
            <person name="Attaway T."/>
            <person name="Bandaranaike D.P."/>
            <person name="Battles P.K."/>
            <person name="Bell S.N."/>
            <person name="Bell A.V."/>
            <person name="Beltran B."/>
            <person name="Bickham C."/>
            <person name="Bustamante Y."/>
            <person name="Caleb T."/>
            <person name="Canada A."/>
            <person name="Cardenas V."/>
            <person name="Carter K."/>
            <person name="Chacko J."/>
            <person name="Chandrabose M.N."/>
            <person name="Chavez D."/>
            <person name="Chavez A."/>
            <person name="Chen L."/>
            <person name="Chu H.-S."/>
            <person name="Claassen K.J."/>
            <person name="Cockrell R."/>
            <person name="Collins M."/>
            <person name="Cooper J.A."/>
            <person name="Cree A."/>
            <person name="Curry S.M."/>
            <person name="Da Y."/>
            <person name="Dao M.D."/>
            <person name="Das B."/>
            <person name="Davila M.-L."/>
            <person name="Davy-Carroll L."/>
            <person name="Denson S."/>
            <person name="Dinh H."/>
            <person name="Ebong V.E."/>
            <person name="Edwards J.R."/>
            <person name="Egan A."/>
            <person name="El-Daye J."/>
            <person name="Escobedo L."/>
            <person name="Fernandez S."/>
            <person name="Fernando P.R."/>
            <person name="Flagg N."/>
            <person name="Forbes L.D."/>
            <person name="Fowler R.G."/>
            <person name="Fu Q."/>
            <person name="Gabisi R.A."/>
            <person name="Ganer J."/>
            <person name="Garbino Pronczuk A."/>
            <person name="Garcia R.M."/>
            <person name="Garner T."/>
            <person name="Garrett T.E."/>
            <person name="Gonzalez D.A."/>
            <person name="Hamid H."/>
            <person name="Hawkins E.S."/>
            <person name="Hirani K."/>
            <person name="Hogues M.E."/>
            <person name="Hollins B."/>
            <person name="Hsiao C.-H."/>
            <person name="Jabil R."/>
            <person name="James M.L."/>
            <person name="Jhangiani S.N."/>
            <person name="Johnson B."/>
            <person name="Johnson Q."/>
            <person name="Joshi V."/>
            <person name="Kalu J.B."/>
            <person name="Kam C."/>
            <person name="Kashfia A."/>
            <person name="Keebler J."/>
            <person name="Kisamo H."/>
            <person name="Kovar C.L."/>
            <person name="Lago L.A."/>
            <person name="Lai C.-Y."/>
            <person name="Laidlaw J."/>
            <person name="Lara F."/>
            <person name="Le T.-K."/>
            <person name="Lee S.L."/>
            <person name="Legall F.H."/>
            <person name="Lemon S.J."/>
            <person name="Lewis L.R."/>
            <person name="Li B."/>
            <person name="Liu Y."/>
            <person name="Liu Y.-S."/>
            <person name="Lopez J."/>
            <person name="Lozado R.J."/>
            <person name="Lu J."/>
            <person name="Madu R.C."/>
            <person name="Maheshwari M."/>
            <person name="Maheshwari R."/>
            <person name="Malloy K."/>
            <person name="Martinez E."/>
            <person name="Mathew T."/>
            <person name="Mercado I.C."/>
            <person name="Mercado C."/>
            <person name="Meyer B."/>
            <person name="Montgomery K."/>
            <person name="Morgan M.B."/>
            <person name="Munidasa M."/>
            <person name="Nazareth L.V."/>
            <person name="Nelson J."/>
            <person name="Ng B.M."/>
            <person name="Nguyen N.B."/>
            <person name="Nguyen P.Q."/>
            <person name="Nguyen T."/>
            <person name="Obregon M."/>
            <person name="Okwuonu G.O."/>
            <person name="Onwere C.G."/>
            <person name="Orozco G."/>
            <person name="Parra A."/>
            <person name="Patel S."/>
            <person name="Patil S."/>
            <person name="Perez A."/>
            <person name="Perez Y."/>
            <person name="Pham C."/>
            <person name="Primus E.L."/>
            <person name="Pu L.-L."/>
            <person name="Puazo M."/>
            <person name="Qin X."/>
            <person name="Quiroz J.B."/>
            <person name="Reese J."/>
            <person name="Richards S."/>
            <person name="Rives C.M."/>
            <person name="Robberts R."/>
            <person name="Ruiz S.J."/>
            <person name="Ruiz M.J."/>
            <person name="Santibanez J."/>
            <person name="Schneider B.W."/>
            <person name="Sisson I."/>
            <person name="Smith M."/>
            <person name="Sodergren E."/>
            <person name="Song X.-Z."/>
            <person name="Song B.B."/>
            <person name="Summersgill H."/>
            <person name="Thelus R."/>
            <person name="Thornton R.D."/>
            <person name="Trejos Z.Y."/>
            <person name="Usmani K."/>
            <person name="Vattathil S."/>
            <person name="Villasana D."/>
            <person name="Walker D.L."/>
            <person name="Wang S."/>
            <person name="Wang K."/>
            <person name="White C.S."/>
            <person name="Williams A.C."/>
            <person name="Williamson J."/>
            <person name="Wilson K."/>
            <person name="Woghiren I.O."/>
            <person name="Woodworth J.R."/>
            <person name="Worley K.C."/>
            <person name="Wright R.A."/>
            <person name="Wu W."/>
            <person name="Young L."/>
            <person name="Zhang L."/>
            <person name="Zhang J."/>
            <person name="Zhu Y."/>
            <person name="Muzny D.M."/>
            <person name="Weinstock G."/>
            <person name="Gibbs R.A."/>
        </authorList>
    </citation>
    <scope>NUCLEOTIDE SEQUENCE [LARGE SCALE GENOMIC DNA]</scope>
    <source>
        <strain evidence="3">LSR1</strain>
    </source>
</reference>
<feature type="coiled-coil region" evidence="1">
    <location>
        <begin position="46"/>
        <end position="161"/>
    </location>
</feature>
<accession>A0A8R2BBP1</accession>
<dbReference type="GeneID" id="100570546"/>
<keyword evidence="3" id="KW-1185">Reference proteome</keyword>
<protein>
    <submittedName>
        <fullName evidence="2">Uncharacterized protein</fullName>
    </submittedName>
</protein>
<evidence type="ECO:0000313" key="3">
    <source>
        <dbReference type="Proteomes" id="UP000007819"/>
    </source>
</evidence>
<evidence type="ECO:0000313" key="2">
    <source>
        <dbReference type="EnsemblMetazoa" id="XP_008189900.1"/>
    </source>
</evidence>
<dbReference type="EnsemblMetazoa" id="XM_008191678.1">
    <property type="protein sequence ID" value="XP_008189900.1"/>
    <property type="gene ID" value="LOC100570546"/>
</dbReference>
<proteinExistence type="predicted"/>
<sequence>MDHSNHNDTNCNTNNVRNNMDNFTLKTCLRLTEGRKGMLERNVSKHNRLKAEMKDMHIELEDLQQTTVDTKKCYDQSYNNVNRDLEMKSLKYNEILNTIDELERTNQELQCSIRSNTDKEIQIIEKIKKLECFCAETLEDNNKHQHTIQNEKETAKCLKRQLCDLEDMIVCKTAEANKLRCVLTDKEAALCFENKRLIETQQQNCTSNRIVKALTGECQDREVELVALRKAAPERLARAEKCADIVCQDLATVSAKTANWKNKVEQSTKMLDELKVSSEAEMCCARSVLGETIRNRDLLIEQQCNTSSQLEETIANNRRLVADVKTVVDWKAGLVAEVERLEQKLGCDRLALVVQRTKCDADAVLHDDDMTVKWHTLASIENEVVALRQACQDRDSAISDVKRKLDANCSIG</sequence>